<evidence type="ECO:0000313" key="2">
    <source>
        <dbReference type="Proteomes" id="UP001150603"/>
    </source>
</evidence>
<dbReference type="Proteomes" id="UP001150603">
    <property type="component" value="Unassembled WGS sequence"/>
</dbReference>
<organism evidence="1 2">
    <name type="scientific">Linderina macrospora</name>
    <dbReference type="NCBI Taxonomy" id="4868"/>
    <lineage>
        <taxon>Eukaryota</taxon>
        <taxon>Fungi</taxon>
        <taxon>Fungi incertae sedis</taxon>
        <taxon>Zoopagomycota</taxon>
        <taxon>Kickxellomycotina</taxon>
        <taxon>Kickxellomycetes</taxon>
        <taxon>Kickxellales</taxon>
        <taxon>Kickxellaceae</taxon>
        <taxon>Linderina</taxon>
    </lineage>
</organism>
<proteinExistence type="predicted"/>
<keyword evidence="2" id="KW-1185">Reference proteome</keyword>
<gene>
    <name evidence="1" type="ORF">FBU59_005823</name>
</gene>
<protein>
    <submittedName>
        <fullName evidence="1">Uncharacterized protein</fullName>
    </submittedName>
</protein>
<accession>A0ACC1J1W8</accession>
<reference evidence="1" key="1">
    <citation type="submission" date="2022-07" db="EMBL/GenBank/DDBJ databases">
        <title>Phylogenomic reconstructions and comparative analyses of Kickxellomycotina fungi.</title>
        <authorList>
            <person name="Reynolds N.K."/>
            <person name="Stajich J.E."/>
            <person name="Barry K."/>
            <person name="Grigoriev I.V."/>
            <person name="Crous P."/>
            <person name="Smith M.E."/>
        </authorList>
    </citation>
    <scope>NUCLEOTIDE SEQUENCE</scope>
    <source>
        <strain evidence="1">NRRL 5244</strain>
    </source>
</reference>
<dbReference type="EMBL" id="JANBPW010004810">
    <property type="protein sequence ID" value="KAJ1934043.1"/>
    <property type="molecule type" value="Genomic_DNA"/>
</dbReference>
<comment type="caution">
    <text evidence="1">The sequence shown here is derived from an EMBL/GenBank/DDBJ whole genome shotgun (WGS) entry which is preliminary data.</text>
</comment>
<sequence length="195" mass="21449">MYECKLPWVPAADSSWNPATAINVTSVSRSASSTEHGTVFTVDVRFTAPESRTCYMDFGTHRGLSPQAYPNPSPAYPPALPSNNTVIDRVVLPVLERAGFGDKPLVAEPFLDRDPIFASRIYAHRRSFDGEFAARIVYSVPLQNATQPVVMVELSCNFDVVDRHTPLLASIISNAPEWTGFTPYGNRLSTVTLTD</sequence>
<name>A0ACC1J1W8_9FUNG</name>
<evidence type="ECO:0000313" key="1">
    <source>
        <dbReference type="EMBL" id="KAJ1934043.1"/>
    </source>
</evidence>
<feature type="non-terminal residue" evidence="1">
    <location>
        <position position="195"/>
    </location>
</feature>